<keyword evidence="1" id="KW-1133">Transmembrane helix</keyword>
<dbReference type="Gene3D" id="2.170.120.40">
    <property type="entry name" value="YbbR-like domain"/>
    <property type="match status" value="2"/>
</dbReference>
<dbReference type="RefSeq" id="WP_084110554.1">
    <property type="nucleotide sequence ID" value="NZ_FQXJ01000033.1"/>
</dbReference>
<name>A0A1M6FW92_9FIRM</name>
<dbReference type="PANTHER" id="PTHR37804">
    <property type="entry name" value="CDAA REGULATORY PROTEIN CDAR"/>
    <property type="match status" value="1"/>
</dbReference>
<dbReference type="Proteomes" id="UP000183954">
    <property type="component" value="Unassembled WGS sequence"/>
</dbReference>
<dbReference type="EMBL" id="FQXJ01000033">
    <property type="protein sequence ID" value="SHJ01952.1"/>
    <property type="molecule type" value="Genomic_DNA"/>
</dbReference>
<dbReference type="Gene3D" id="2.170.120.30">
    <property type="match status" value="2"/>
</dbReference>
<evidence type="ECO:0000313" key="2">
    <source>
        <dbReference type="EMBL" id="SHJ01952.1"/>
    </source>
</evidence>
<dbReference type="Pfam" id="PF07949">
    <property type="entry name" value="YbbR"/>
    <property type="match status" value="2"/>
</dbReference>
<accession>A0A1M6FW92</accession>
<protein>
    <submittedName>
        <fullName evidence="2">YbbR domain-containing protein</fullName>
    </submittedName>
</protein>
<dbReference type="AlphaFoldDB" id="A0A1M6FW92"/>
<dbReference type="InterPro" id="IPR012505">
    <property type="entry name" value="YbbR"/>
</dbReference>
<keyword evidence="3" id="KW-1185">Reference proteome</keyword>
<proteinExistence type="predicted"/>
<dbReference type="PANTHER" id="PTHR37804:SF1">
    <property type="entry name" value="CDAA REGULATORY PROTEIN CDAR"/>
    <property type="match status" value="1"/>
</dbReference>
<organism evidence="2 3">
    <name type="scientific">Desulfosporosinus lacus DSM 15449</name>
    <dbReference type="NCBI Taxonomy" id="1121420"/>
    <lineage>
        <taxon>Bacteria</taxon>
        <taxon>Bacillati</taxon>
        <taxon>Bacillota</taxon>
        <taxon>Clostridia</taxon>
        <taxon>Eubacteriales</taxon>
        <taxon>Desulfitobacteriaceae</taxon>
        <taxon>Desulfosporosinus</taxon>
    </lineage>
</organism>
<evidence type="ECO:0000313" key="3">
    <source>
        <dbReference type="Proteomes" id="UP000183954"/>
    </source>
</evidence>
<dbReference type="OrthoDB" id="2111604at2"/>
<keyword evidence="1" id="KW-0812">Transmembrane</keyword>
<gene>
    <name evidence="2" type="ORF">SAMN02746098_05018</name>
</gene>
<dbReference type="InterPro" id="IPR053154">
    <property type="entry name" value="c-di-AMP_regulator"/>
</dbReference>
<reference evidence="3" key="1">
    <citation type="submission" date="2016-11" db="EMBL/GenBank/DDBJ databases">
        <authorList>
            <person name="Varghese N."/>
            <person name="Submissions S."/>
        </authorList>
    </citation>
    <scope>NUCLEOTIDE SEQUENCE [LARGE SCALE GENOMIC DNA]</scope>
    <source>
        <strain evidence="3">DSM 15449</strain>
    </source>
</reference>
<feature type="transmembrane region" description="Helical" evidence="1">
    <location>
        <begin position="9"/>
        <end position="27"/>
    </location>
</feature>
<keyword evidence="1" id="KW-0472">Membrane</keyword>
<evidence type="ECO:0000256" key="1">
    <source>
        <dbReference type="SAM" id="Phobius"/>
    </source>
</evidence>
<dbReference type="STRING" id="1121420.SAMN02746098_05018"/>
<sequence length="421" mass="45419">MLEIFRRNLGVKVVSFLFAIIFWLFVLNQETPDKLLPEQTLTIPLVVSGLNQDMVVMTQLPLVLVRFQGINPSANIKNIYAVVDLSAGVPGESTYGIKVNAPQGTNVVDLQPANIKLKLDSVQEKTVPVQAIISGTPATDYQVGNLIIKPSAVNVRGPSSMVGTLDKVIVEVSVTGANETVQVSRPVSFRDKEGKPIFGPNPGMDILSAYPSSVDVIAPIIAKELSSKMIPLKVTSTGIPAPGMELRELVPSPASVQVFGTSQALKEFDSVNIGPVDITNLAENKTFQIPIEQVTLPAGVSFLSGTTLSVIAQISPGPIQKSISQVAVKIHNIGEGLELEQPIPPVDIVIEGLSESVKDVKADQIQLWVDASGQAAGSYKEVKVFWQLPPGVTMPTTPQVNSFLWWESWEWTNTWILCGRI</sequence>